<dbReference type="Proteomes" id="UP001321543">
    <property type="component" value="Chromosome"/>
</dbReference>
<reference evidence="3" key="1">
    <citation type="journal article" date="2019" name="Int. J. Syst. Evol. Microbiol.">
        <title>The Global Catalogue of Microorganisms (GCM) 10K type strain sequencing project: providing services to taxonomists for standard genome sequencing and annotation.</title>
        <authorList>
            <consortium name="The Broad Institute Genomics Platform"/>
            <consortium name="The Broad Institute Genome Sequencing Center for Infectious Disease"/>
            <person name="Wu L."/>
            <person name="Ma J."/>
        </authorList>
    </citation>
    <scope>NUCLEOTIDE SEQUENCE [LARGE SCALE GENOMIC DNA]</scope>
    <source>
        <strain evidence="3">NBRC 106310</strain>
    </source>
</reference>
<dbReference type="EMBL" id="AP027728">
    <property type="protein sequence ID" value="BDZ39233.1"/>
    <property type="molecule type" value="Genomic_DNA"/>
</dbReference>
<keyword evidence="3" id="KW-1185">Reference proteome</keyword>
<dbReference type="RefSeq" id="WP_286299216.1">
    <property type="nucleotide sequence ID" value="NZ_AP027728.1"/>
</dbReference>
<feature type="region of interest" description="Disordered" evidence="1">
    <location>
        <begin position="81"/>
        <end position="103"/>
    </location>
</feature>
<evidence type="ECO:0000256" key="1">
    <source>
        <dbReference type="SAM" id="MobiDB-lite"/>
    </source>
</evidence>
<organism evidence="2 3">
    <name type="scientific">Microbacterium suwonense</name>
    <dbReference type="NCBI Taxonomy" id="683047"/>
    <lineage>
        <taxon>Bacteria</taxon>
        <taxon>Bacillati</taxon>
        <taxon>Actinomycetota</taxon>
        <taxon>Actinomycetes</taxon>
        <taxon>Micrococcales</taxon>
        <taxon>Microbacteriaceae</taxon>
        <taxon>Microbacterium</taxon>
    </lineage>
</organism>
<proteinExistence type="predicted"/>
<sequence>MVDFLTGAGAGDGEDSGAGLREQESHVRAQAAEGLGTRVPWRVRDDQRTVGCFRVEGHAAQHGSGDRLLDIAERTDAAIEHRAQQRDPDSCREAEQGAEHEREAQVGCHRFRRDGGRLHGDDADAVRRRLLALLELTGDDRGEAVADRVGDASRLAGIGVADRRGDQHAAGGQARRHLAAQLRRRQVETQVVDHGLQHQ</sequence>
<evidence type="ECO:0000313" key="2">
    <source>
        <dbReference type="EMBL" id="BDZ39233.1"/>
    </source>
</evidence>
<accession>A0ABM8FUQ6</accession>
<name>A0ABM8FUQ6_9MICO</name>
<evidence type="ECO:0000313" key="3">
    <source>
        <dbReference type="Proteomes" id="UP001321543"/>
    </source>
</evidence>
<protein>
    <submittedName>
        <fullName evidence="2">Uncharacterized protein</fullName>
    </submittedName>
</protein>
<gene>
    <name evidence="2" type="ORF">GCM10025863_18470</name>
</gene>
<feature type="region of interest" description="Disordered" evidence="1">
    <location>
        <begin position="1"/>
        <end position="25"/>
    </location>
</feature>